<name>A0A9J6ZAZ2_9BACL</name>
<accession>A0A9J6ZAZ2</accession>
<reference evidence="1" key="1">
    <citation type="submission" date="2022-05" db="EMBL/GenBank/DDBJ databases">
        <title>Novel bacterial taxa in a minimal lignocellulolytic consortium and its capacity to transform plastics disclosed by genome-resolved metagenomics.</title>
        <authorList>
            <person name="Rodriguez C.A.D."/>
            <person name="Diaz-Garcia L."/>
            <person name="Herrera K."/>
            <person name="Tarazona N.A."/>
            <person name="Sproer C."/>
            <person name="Overmann J."/>
            <person name="Jimenez D.J."/>
        </authorList>
    </citation>
    <scope>NUCLEOTIDE SEQUENCE</scope>
    <source>
        <strain evidence="1">MAG5</strain>
    </source>
</reference>
<gene>
    <name evidence="1" type="ORF">NAG76_15400</name>
</gene>
<evidence type="ECO:0000313" key="2">
    <source>
        <dbReference type="Proteomes" id="UP001056756"/>
    </source>
</evidence>
<sequence>MWIYWIRLYESKFQASCVVQRMENDYWMYGLDCPQEIEIFKSLKGRYGVKYLLNKTRKLT</sequence>
<evidence type="ECO:0000313" key="1">
    <source>
        <dbReference type="EMBL" id="URN93215.1"/>
    </source>
</evidence>
<dbReference type="Proteomes" id="UP001056756">
    <property type="component" value="Chromosome"/>
</dbReference>
<organism evidence="1 2">
    <name type="scientific">Candidatus Pristimantibacillus lignocellulolyticus</name>
    <dbReference type="NCBI Taxonomy" id="2994561"/>
    <lineage>
        <taxon>Bacteria</taxon>
        <taxon>Bacillati</taxon>
        <taxon>Bacillota</taxon>
        <taxon>Bacilli</taxon>
        <taxon>Bacillales</taxon>
        <taxon>Paenibacillaceae</taxon>
        <taxon>Candidatus Pristimantibacillus</taxon>
    </lineage>
</organism>
<dbReference type="EMBL" id="CP097899">
    <property type="protein sequence ID" value="URN93215.1"/>
    <property type="molecule type" value="Genomic_DNA"/>
</dbReference>
<dbReference type="KEGG" id="plig:NAG76_15400"/>
<proteinExistence type="predicted"/>
<dbReference type="AlphaFoldDB" id="A0A9J6ZAZ2"/>
<protein>
    <submittedName>
        <fullName evidence="1">Uncharacterized protein</fullName>
    </submittedName>
</protein>